<evidence type="ECO:0000256" key="2">
    <source>
        <dbReference type="SAM" id="Phobius"/>
    </source>
</evidence>
<dbReference type="VEuPathDB" id="FungiDB:SeMB42_g06217"/>
<evidence type="ECO:0000313" key="4">
    <source>
        <dbReference type="EMBL" id="TPX39869.1"/>
    </source>
</evidence>
<comment type="caution">
    <text evidence="4">The sequence shown here is derived from an EMBL/GenBank/DDBJ whole genome shotgun (WGS) entry which is preliminary data.</text>
</comment>
<dbReference type="Proteomes" id="UP000317494">
    <property type="component" value="Unassembled WGS sequence"/>
</dbReference>
<feature type="transmembrane region" description="Helical" evidence="2">
    <location>
        <begin position="173"/>
        <end position="200"/>
    </location>
</feature>
<keyword evidence="2" id="KW-1133">Transmembrane helix</keyword>
<sequence length="214" mass="22750">MIPSMLQLRKNLLLMLVMMLVLARSITARNPNITVDTNRYHPRKANPTVSQFLVNAHTRSSPMGTPSLIIIETPTPEPSPVLFSVEASRETGTLLVYSPFVPAALPPSVTQIGRPRPFPTGDERAAAGSESGFPDSGEPERACTESIGSEADQHAQIISSLTRSTVSSGEARLSAGTVAGVVIGALFAAAGAAVGVSAAYRARIFRRHDSFFYS</sequence>
<evidence type="ECO:0000256" key="3">
    <source>
        <dbReference type="SAM" id="SignalP"/>
    </source>
</evidence>
<keyword evidence="2" id="KW-0812">Transmembrane</keyword>
<organism evidence="4 5">
    <name type="scientific">Synchytrium endobioticum</name>
    <dbReference type="NCBI Taxonomy" id="286115"/>
    <lineage>
        <taxon>Eukaryota</taxon>
        <taxon>Fungi</taxon>
        <taxon>Fungi incertae sedis</taxon>
        <taxon>Chytridiomycota</taxon>
        <taxon>Chytridiomycota incertae sedis</taxon>
        <taxon>Chytridiomycetes</taxon>
        <taxon>Synchytriales</taxon>
        <taxon>Synchytriaceae</taxon>
        <taxon>Synchytrium</taxon>
    </lineage>
</organism>
<feature type="region of interest" description="Disordered" evidence="1">
    <location>
        <begin position="116"/>
        <end position="143"/>
    </location>
</feature>
<reference evidence="4 5" key="1">
    <citation type="journal article" date="2019" name="Sci. Rep.">
        <title>Comparative genomics of chytrid fungi reveal insights into the obligate biotrophic and pathogenic lifestyle of Synchytrium endobioticum.</title>
        <authorList>
            <person name="van de Vossenberg B.T.L.H."/>
            <person name="Warris S."/>
            <person name="Nguyen H.D.T."/>
            <person name="van Gent-Pelzer M.P.E."/>
            <person name="Joly D.L."/>
            <person name="van de Geest H.C."/>
            <person name="Bonants P.J.M."/>
            <person name="Smith D.S."/>
            <person name="Levesque C.A."/>
            <person name="van der Lee T.A.J."/>
        </authorList>
    </citation>
    <scope>NUCLEOTIDE SEQUENCE [LARGE SCALE GENOMIC DNA]</scope>
    <source>
        <strain evidence="4 5">MB42</strain>
    </source>
</reference>
<proteinExistence type="predicted"/>
<accession>A0A507CJY4</accession>
<protein>
    <submittedName>
        <fullName evidence="4">Uncharacterized protein</fullName>
    </submittedName>
</protein>
<dbReference type="AlphaFoldDB" id="A0A507CJY4"/>
<feature type="chain" id="PRO_5021312271" evidence="3">
    <location>
        <begin position="29"/>
        <end position="214"/>
    </location>
</feature>
<keyword evidence="3" id="KW-0732">Signal</keyword>
<name>A0A507CJY4_9FUNG</name>
<feature type="signal peptide" evidence="3">
    <location>
        <begin position="1"/>
        <end position="28"/>
    </location>
</feature>
<keyword evidence="2" id="KW-0472">Membrane</keyword>
<dbReference type="EMBL" id="QEAN01000335">
    <property type="protein sequence ID" value="TPX39869.1"/>
    <property type="molecule type" value="Genomic_DNA"/>
</dbReference>
<keyword evidence="5" id="KW-1185">Reference proteome</keyword>
<gene>
    <name evidence="4" type="ORF">SeMB42_g06217</name>
</gene>
<evidence type="ECO:0000313" key="5">
    <source>
        <dbReference type="Proteomes" id="UP000317494"/>
    </source>
</evidence>
<evidence type="ECO:0000256" key="1">
    <source>
        <dbReference type="SAM" id="MobiDB-lite"/>
    </source>
</evidence>